<proteinExistence type="predicted"/>
<sequence>MISESAFKTELEKFCNPRSPNYQGDPKTRSEAIQRANQGWGNALYECAKNISPVSTNANAAKTAFLGIVGTEAMTLEILQQAVSQFALKLGQGMSGYNPTPPPAPLMLSSSVTDYDSNCYQIANQVCNWLRTGQSTLLVPPNTIEPWL</sequence>
<dbReference type="EMBL" id="CP043889">
    <property type="protein sequence ID" value="QOI45157.1"/>
    <property type="molecule type" value="Genomic_DNA"/>
</dbReference>
<name>A0AAQ0B094_LEPIR</name>
<organism evidence="1 2">
    <name type="scientific">Leptospira interrogans serovar Canicola</name>
    <dbReference type="NCBI Taxonomy" id="211880"/>
    <lineage>
        <taxon>Bacteria</taxon>
        <taxon>Pseudomonadati</taxon>
        <taxon>Spirochaetota</taxon>
        <taxon>Spirochaetia</taxon>
        <taxon>Leptospirales</taxon>
        <taxon>Leptospiraceae</taxon>
        <taxon>Leptospira</taxon>
    </lineage>
</organism>
<accession>A0AAQ0B094</accession>
<dbReference type="AlphaFoldDB" id="A0AAQ0B094"/>
<geneLocation type="plasmid" evidence="1 2">
    <name>p5</name>
</geneLocation>
<keyword evidence="1" id="KW-0614">Plasmid</keyword>
<dbReference type="Proteomes" id="UP000663124">
    <property type="component" value="Plasmid p5"/>
</dbReference>
<gene>
    <name evidence="1" type="ORF">Lepto782_23560</name>
</gene>
<protein>
    <submittedName>
        <fullName evidence="1">Uncharacterized protein</fullName>
    </submittedName>
</protein>
<evidence type="ECO:0000313" key="1">
    <source>
        <dbReference type="EMBL" id="QOI45157.1"/>
    </source>
</evidence>
<dbReference type="RefSeq" id="WP_017853861.1">
    <property type="nucleotide sequence ID" value="NZ_CP043889.1"/>
</dbReference>
<evidence type="ECO:0000313" key="2">
    <source>
        <dbReference type="Proteomes" id="UP000663124"/>
    </source>
</evidence>
<reference evidence="1" key="1">
    <citation type="submission" date="2019-09" db="EMBL/GenBank/DDBJ databases">
        <title>Comparative Genomics of Leptospira interrogans Reveals Genome Plasticity - A Common Adaptive Strategy for Survival in Various Hosts.</title>
        <authorList>
            <person name="Ramli S.R."/>
            <person name="Bunk B."/>
            <person name="Goris M."/>
            <person name="Bhuju S."/>
            <person name="Jarek M."/>
            <person name="Sproer C."/>
            <person name="Mustakim S."/>
            <person name="Strommenger B."/>
            <person name="Pessler F."/>
        </authorList>
    </citation>
    <scope>NUCLEOTIDE SEQUENCE</scope>
    <source>
        <strain evidence="1">782</strain>
        <plasmid evidence="1">p5</plasmid>
    </source>
</reference>